<proteinExistence type="predicted"/>
<evidence type="ECO:0000313" key="2">
    <source>
        <dbReference type="Proteomes" id="UP000832011"/>
    </source>
</evidence>
<accession>A0ABY4E616</accession>
<organism evidence="1 2">
    <name type="scientific">Vitreoscilla massiliensis</name>
    <dbReference type="NCBI Taxonomy" id="1689272"/>
    <lineage>
        <taxon>Bacteria</taxon>
        <taxon>Pseudomonadati</taxon>
        <taxon>Pseudomonadota</taxon>
        <taxon>Betaproteobacteria</taxon>
        <taxon>Neisseriales</taxon>
        <taxon>Neisseriaceae</taxon>
        <taxon>Vitreoscilla</taxon>
    </lineage>
</organism>
<name>A0ABY4E616_9NEIS</name>
<gene>
    <name evidence="1" type="ORF">LVJ82_07085</name>
</gene>
<sequence>MRLWHYDLLRFLPRGQLLAQWRELNSIFAKQDQHVLINYVYAYDKKHLYVYSRAVMQEMQQRGYRIRSFDKMNAYFDGADLEDLPEQVFPEHHNHEYVLICYYNLYEKFLRGQQDYSAEQFALLKHYVQGLQAA</sequence>
<keyword evidence="2" id="KW-1185">Reference proteome</keyword>
<dbReference type="Proteomes" id="UP000832011">
    <property type="component" value="Chromosome"/>
</dbReference>
<reference evidence="1 2" key="1">
    <citation type="journal article" date="2022" name="Res Sq">
        <title>Evolution of multicellular longitudinally dividing oral cavity symbionts (Neisseriaceae).</title>
        <authorList>
            <person name="Nyongesa S."/>
            <person name="Weber P."/>
            <person name="Bernet E."/>
            <person name="Pullido F."/>
            <person name="Nieckarz M."/>
            <person name="Delaby M."/>
            <person name="Nieves C."/>
            <person name="Viehboeck T."/>
            <person name="Krause N."/>
            <person name="Rivera-Millot A."/>
            <person name="Nakamura A."/>
            <person name="Vischer N."/>
            <person name="VanNieuwenhze M."/>
            <person name="Brun Y."/>
            <person name="Cava F."/>
            <person name="Bulgheresi S."/>
            <person name="Veyrier F."/>
        </authorList>
    </citation>
    <scope>NUCLEOTIDE SEQUENCE [LARGE SCALE GENOMIC DNA]</scope>
    <source>
        <strain evidence="1 2">SN4</strain>
    </source>
</reference>
<dbReference type="EMBL" id="CP091511">
    <property type="protein sequence ID" value="UOO90724.1"/>
    <property type="molecule type" value="Genomic_DNA"/>
</dbReference>
<protein>
    <submittedName>
        <fullName evidence="1">Pyrimidine dimer DNA glycosylase/endonuclease V</fullName>
    </submittedName>
</protein>
<dbReference type="Pfam" id="PF03013">
    <property type="entry name" value="Pyr_excise"/>
    <property type="match status" value="1"/>
</dbReference>
<dbReference type="RefSeq" id="WP_058305045.1">
    <property type="nucleotide sequence ID" value="NZ_CABKVG010000005.1"/>
</dbReference>
<dbReference type="InterPro" id="IPR004260">
    <property type="entry name" value="Pyr-dimer_DNA_glycosylase"/>
</dbReference>
<evidence type="ECO:0000313" key="1">
    <source>
        <dbReference type="EMBL" id="UOO90724.1"/>
    </source>
</evidence>